<protein>
    <submittedName>
        <fullName evidence="5">NAD(P)H dehydrogenase</fullName>
    </submittedName>
</protein>
<accession>A0A2K9DEF4</accession>
<dbReference type="PANTHER" id="PTHR10204">
    <property type="entry name" value="NAD P H OXIDOREDUCTASE-RELATED"/>
    <property type="match status" value="1"/>
</dbReference>
<evidence type="ECO:0000256" key="2">
    <source>
        <dbReference type="ARBA" id="ARBA00023002"/>
    </source>
</evidence>
<dbReference type="KEGG" id="mhos:CXR34_14385"/>
<feature type="region of interest" description="Disordered" evidence="3">
    <location>
        <begin position="44"/>
        <end position="63"/>
    </location>
</feature>
<dbReference type="GO" id="GO:0005829">
    <property type="term" value="C:cytosol"/>
    <property type="evidence" value="ECO:0007669"/>
    <property type="project" value="TreeGrafter"/>
</dbReference>
<dbReference type="Proteomes" id="UP000233276">
    <property type="component" value="Chromosome"/>
</dbReference>
<organism evidence="5 6">
    <name type="scientific">Microbacterium hominis</name>
    <dbReference type="NCBI Taxonomy" id="162426"/>
    <lineage>
        <taxon>Bacteria</taxon>
        <taxon>Bacillati</taxon>
        <taxon>Actinomycetota</taxon>
        <taxon>Actinomycetes</taxon>
        <taxon>Micrococcales</taxon>
        <taxon>Microbacteriaceae</taxon>
        <taxon>Microbacterium</taxon>
    </lineage>
</organism>
<feature type="compositionally biased region" description="Low complexity" evidence="3">
    <location>
        <begin position="210"/>
        <end position="229"/>
    </location>
</feature>
<comment type="similarity">
    <text evidence="1">Belongs to the NAD(P)H dehydrogenase (quinone) family.</text>
</comment>
<name>A0A2K9DEF4_9MICO</name>
<feature type="region of interest" description="Disordered" evidence="3">
    <location>
        <begin position="200"/>
        <end position="229"/>
    </location>
</feature>
<dbReference type="EMBL" id="CP025299">
    <property type="protein sequence ID" value="AUG30531.1"/>
    <property type="molecule type" value="Genomic_DNA"/>
</dbReference>
<proteinExistence type="inferred from homology"/>
<sequence>MNRRLLVIVGTPLPDTLTHALAGSYVDAARAAGAEVRVIDLAHDPIPDHPRSRAQLRAPRADRPDDLPLDADVARYLDDVFWADHLVIFHPQWWGTTPAALKAFIDRVFLSGATFRYRERSALSERLLAGRTARIVMTMDSPRFWNRLVYRGAAEASLTRATLGYCGVRTVGISRFTPVRFSDDTARRGWIDRVADRGRTDAASRRRAPRAATAGAAAADAELANSSQT</sequence>
<dbReference type="GO" id="GO:0003955">
    <property type="term" value="F:NAD(P)H dehydrogenase (quinone) activity"/>
    <property type="evidence" value="ECO:0007669"/>
    <property type="project" value="TreeGrafter"/>
</dbReference>
<feature type="domain" description="Flavodoxin-like fold" evidence="4">
    <location>
        <begin position="4"/>
        <end position="180"/>
    </location>
</feature>
<evidence type="ECO:0000313" key="6">
    <source>
        <dbReference type="Proteomes" id="UP000233276"/>
    </source>
</evidence>
<reference evidence="5 6" key="1">
    <citation type="submission" date="2017-12" db="EMBL/GenBank/DDBJ databases">
        <title>Isolation and characterization of estrogens degradatiion strain Microbacterium hominis SJTG1.</title>
        <authorList>
            <person name="Xiong W."/>
            <person name="Yin C."/>
            <person name="Zheng D."/>
            <person name="Liang R."/>
        </authorList>
    </citation>
    <scope>NUCLEOTIDE SEQUENCE [LARGE SCALE GENOMIC DNA]</scope>
    <source>
        <strain evidence="5 6">SJTG1</strain>
    </source>
</reference>
<evidence type="ECO:0000259" key="4">
    <source>
        <dbReference type="Pfam" id="PF02525"/>
    </source>
</evidence>
<evidence type="ECO:0000313" key="5">
    <source>
        <dbReference type="EMBL" id="AUG30531.1"/>
    </source>
</evidence>
<evidence type="ECO:0000256" key="1">
    <source>
        <dbReference type="ARBA" id="ARBA00006252"/>
    </source>
</evidence>
<dbReference type="InterPro" id="IPR051545">
    <property type="entry name" value="NAD(P)H_dehydrogenase_qn"/>
</dbReference>
<dbReference type="PANTHER" id="PTHR10204:SF34">
    <property type="entry name" value="NAD(P)H DEHYDROGENASE [QUINONE] 1 ISOFORM 1"/>
    <property type="match status" value="1"/>
</dbReference>
<dbReference type="Gene3D" id="3.40.50.360">
    <property type="match status" value="1"/>
</dbReference>
<dbReference type="InterPro" id="IPR003680">
    <property type="entry name" value="Flavodoxin_fold"/>
</dbReference>
<dbReference type="AlphaFoldDB" id="A0A2K9DEF4"/>
<keyword evidence="2" id="KW-0560">Oxidoreductase</keyword>
<evidence type="ECO:0000256" key="3">
    <source>
        <dbReference type="SAM" id="MobiDB-lite"/>
    </source>
</evidence>
<dbReference type="InterPro" id="IPR029039">
    <property type="entry name" value="Flavoprotein-like_sf"/>
</dbReference>
<dbReference type="Pfam" id="PF02525">
    <property type="entry name" value="Flavodoxin_2"/>
    <property type="match status" value="1"/>
</dbReference>
<dbReference type="RefSeq" id="WP_101306782.1">
    <property type="nucleotide sequence ID" value="NZ_CP025299.1"/>
</dbReference>
<gene>
    <name evidence="5" type="ORF">CXR34_14385</name>
</gene>
<dbReference type="SUPFAM" id="SSF52218">
    <property type="entry name" value="Flavoproteins"/>
    <property type="match status" value="1"/>
</dbReference>